<dbReference type="EMBL" id="BARW01030170">
    <property type="protein sequence ID" value="GAJ03579.1"/>
    <property type="molecule type" value="Genomic_DNA"/>
</dbReference>
<protein>
    <recommendedName>
        <fullName evidence="2">HTH iclR-type domain-containing protein</fullName>
    </recommendedName>
</protein>
<evidence type="ECO:0000313" key="1">
    <source>
        <dbReference type="EMBL" id="GAJ03579.1"/>
    </source>
</evidence>
<evidence type="ECO:0008006" key="2">
    <source>
        <dbReference type="Google" id="ProtNLM"/>
    </source>
</evidence>
<comment type="caution">
    <text evidence="1">The sequence shown here is derived from an EMBL/GenBank/DDBJ whole genome shotgun (WGS) entry which is preliminary data.</text>
</comment>
<sequence>MLRRRASTIRVISIETGIPSQTVYRHMCKLENLGYLERVIPSTGTKASTGGRNPGIWGFVTLHKQEDVARAVEEHRRKT</sequence>
<dbReference type="InterPro" id="IPR036390">
    <property type="entry name" value="WH_DNA-bd_sf"/>
</dbReference>
<gene>
    <name evidence="1" type="ORF">S12H4_48303</name>
</gene>
<reference evidence="1" key="1">
    <citation type="journal article" date="2014" name="Front. Microbiol.">
        <title>High frequency of phylogenetically diverse reductive dehalogenase-homologous genes in deep subseafloor sedimentary metagenomes.</title>
        <authorList>
            <person name="Kawai M."/>
            <person name="Futagami T."/>
            <person name="Toyoda A."/>
            <person name="Takaki Y."/>
            <person name="Nishi S."/>
            <person name="Hori S."/>
            <person name="Arai W."/>
            <person name="Tsubouchi T."/>
            <person name="Morono Y."/>
            <person name="Uchiyama I."/>
            <person name="Ito T."/>
            <person name="Fujiyama A."/>
            <person name="Inagaki F."/>
            <person name="Takami H."/>
        </authorList>
    </citation>
    <scope>NUCLEOTIDE SEQUENCE</scope>
    <source>
        <strain evidence="1">Expedition CK06-06</strain>
    </source>
</reference>
<dbReference type="InterPro" id="IPR036388">
    <property type="entry name" value="WH-like_DNA-bd_sf"/>
</dbReference>
<feature type="non-terminal residue" evidence="1">
    <location>
        <position position="79"/>
    </location>
</feature>
<dbReference type="Gene3D" id="1.10.10.10">
    <property type="entry name" value="Winged helix-like DNA-binding domain superfamily/Winged helix DNA-binding domain"/>
    <property type="match status" value="1"/>
</dbReference>
<dbReference type="SUPFAM" id="SSF46785">
    <property type="entry name" value="Winged helix' DNA-binding domain"/>
    <property type="match status" value="1"/>
</dbReference>
<dbReference type="AlphaFoldDB" id="X1TE94"/>
<proteinExistence type="predicted"/>
<name>X1TE94_9ZZZZ</name>
<accession>X1TE94</accession>
<organism evidence="1">
    <name type="scientific">marine sediment metagenome</name>
    <dbReference type="NCBI Taxonomy" id="412755"/>
    <lineage>
        <taxon>unclassified sequences</taxon>
        <taxon>metagenomes</taxon>
        <taxon>ecological metagenomes</taxon>
    </lineage>
</organism>